<keyword evidence="4" id="KW-1185">Reference proteome</keyword>
<dbReference type="OrthoDB" id="1681234at2"/>
<feature type="domain" description="DUF1540" evidence="2">
    <location>
        <begin position="5"/>
        <end position="46"/>
    </location>
</feature>
<comment type="caution">
    <text evidence="3">The sequence shown here is derived from an EMBL/GenBank/DDBJ whole genome shotgun (WGS) entry which is preliminary data.</text>
</comment>
<name>A0A4Y8LN66_9BACL</name>
<reference evidence="3 4" key="1">
    <citation type="submission" date="2019-03" db="EMBL/GenBank/DDBJ databases">
        <authorList>
            <person name="Yang Y."/>
        </authorList>
    </citation>
    <scope>NUCLEOTIDE SEQUENCE [LARGE SCALE GENOMIC DNA]</scope>
    <source>
        <strain evidence="3 4">ASL-1</strain>
    </source>
</reference>
<gene>
    <name evidence="3" type="ORF">E2626_00595</name>
</gene>
<evidence type="ECO:0000313" key="3">
    <source>
        <dbReference type="EMBL" id="TFE03857.1"/>
    </source>
</evidence>
<accession>A0A4Y8LN66</accession>
<evidence type="ECO:0000256" key="1">
    <source>
        <dbReference type="SAM" id="MobiDB-lite"/>
    </source>
</evidence>
<dbReference type="Proteomes" id="UP000297776">
    <property type="component" value="Unassembled WGS sequence"/>
</dbReference>
<protein>
    <submittedName>
        <fullName evidence="3">DUF1540 domain-containing protein</fullName>
    </submittedName>
</protein>
<proteinExistence type="predicted"/>
<dbReference type="InterPro" id="IPR011437">
    <property type="entry name" value="DUF1540"/>
</dbReference>
<dbReference type="EMBL" id="SORX01000001">
    <property type="protein sequence ID" value="TFE03857.1"/>
    <property type="molecule type" value="Genomic_DNA"/>
</dbReference>
<sequence>MEQMIMCEVNSCKFNKEGVRCGAPKIHVAPHKGRADSSDETDCKTYEHV</sequence>
<dbReference type="Pfam" id="PF07561">
    <property type="entry name" value="DUF1540"/>
    <property type="match status" value="1"/>
</dbReference>
<feature type="region of interest" description="Disordered" evidence="1">
    <location>
        <begin position="29"/>
        <end position="49"/>
    </location>
</feature>
<evidence type="ECO:0000259" key="2">
    <source>
        <dbReference type="Pfam" id="PF07561"/>
    </source>
</evidence>
<dbReference type="RefSeq" id="WP_134378568.1">
    <property type="nucleotide sequence ID" value="NZ_SORX01000001.1"/>
</dbReference>
<dbReference type="AlphaFoldDB" id="A0A4Y8LN66"/>
<evidence type="ECO:0000313" key="4">
    <source>
        <dbReference type="Proteomes" id="UP000297776"/>
    </source>
</evidence>
<organism evidence="3 4">
    <name type="scientific">Jeotgalibacillus salarius</name>
    <dbReference type="NCBI Taxonomy" id="546023"/>
    <lineage>
        <taxon>Bacteria</taxon>
        <taxon>Bacillati</taxon>
        <taxon>Bacillota</taxon>
        <taxon>Bacilli</taxon>
        <taxon>Bacillales</taxon>
        <taxon>Caryophanaceae</taxon>
        <taxon>Jeotgalibacillus</taxon>
    </lineage>
</organism>
<feature type="compositionally biased region" description="Basic and acidic residues" evidence="1">
    <location>
        <begin position="33"/>
        <end position="49"/>
    </location>
</feature>